<proteinExistence type="predicted"/>
<evidence type="ECO:0000256" key="1">
    <source>
        <dbReference type="SAM" id="MobiDB-lite"/>
    </source>
</evidence>
<sequence length="207" mass="22191">MKGYLVSCGVPKNKQRKQIICLACVGKLMGELRVGADASSLSLCERGHDQQDGVLFERLPSGSWKQQLALTDELLEGAVAANESSVSRKKPRKAAANTLRGLQAGKRPRAEPVLEEGEESADHRGDVATQAARFLKRIPDGTCVVVLPVGQGLRGGFLGRLYLTAWDHNRAKPKPLGKPCKGKGLLEEACGTSRGASIARAIVRGWP</sequence>
<accession>A0A1Y1I9B7</accession>
<dbReference type="AlphaFoldDB" id="A0A1Y1I9B7"/>
<name>A0A1Y1I9B7_KLENI</name>
<organism evidence="2 3">
    <name type="scientific">Klebsormidium nitens</name>
    <name type="common">Green alga</name>
    <name type="synonym">Ulothrix nitens</name>
    <dbReference type="NCBI Taxonomy" id="105231"/>
    <lineage>
        <taxon>Eukaryota</taxon>
        <taxon>Viridiplantae</taxon>
        <taxon>Streptophyta</taxon>
        <taxon>Klebsormidiophyceae</taxon>
        <taxon>Klebsormidiales</taxon>
        <taxon>Klebsormidiaceae</taxon>
        <taxon>Klebsormidium</taxon>
    </lineage>
</organism>
<dbReference type="EMBL" id="DF237177">
    <property type="protein sequence ID" value="GAQ85307.1"/>
    <property type="molecule type" value="Genomic_DNA"/>
</dbReference>
<keyword evidence="3" id="KW-1185">Reference proteome</keyword>
<gene>
    <name evidence="2" type="ORF">KFL_002280220</name>
</gene>
<feature type="region of interest" description="Disordered" evidence="1">
    <location>
        <begin position="85"/>
        <end position="125"/>
    </location>
</feature>
<reference evidence="2 3" key="1">
    <citation type="journal article" date="2014" name="Nat. Commun.">
        <title>Klebsormidium flaccidum genome reveals primary factors for plant terrestrial adaptation.</title>
        <authorList>
            <person name="Hori K."/>
            <person name="Maruyama F."/>
            <person name="Fujisawa T."/>
            <person name="Togashi T."/>
            <person name="Yamamoto N."/>
            <person name="Seo M."/>
            <person name="Sato S."/>
            <person name="Yamada T."/>
            <person name="Mori H."/>
            <person name="Tajima N."/>
            <person name="Moriyama T."/>
            <person name="Ikeuchi M."/>
            <person name="Watanabe M."/>
            <person name="Wada H."/>
            <person name="Kobayashi K."/>
            <person name="Saito M."/>
            <person name="Masuda T."/>
            <person name="Sasaki-Sekimoto Y."/>
            <person name="Mashiguchi K."/>
            <person name="Awai K."/>
            <person name="Shimojima M."/>
            <person name="Masuda S."/>
            <person name="Iwai M."/>
            <person name="Nobusawa T."/>
            <person name="Narise T."/>
            <person name="Kondo S."/>
            <person name="Saito H."/>
            <person name="Sato R."/>
            <person name="Murakawa M."/>
            <person name="Ihara Y."/>
            <person name="Oshima-Yamada Y."/>
            <person name="Ohtaka K."/>
            <person name="Satoh M."/>
            <person name="Sonobe K."/>
            <person name="Ishii M."/>
            <person name="Ohtani R."/>
            <person name="Kanamori-Sato M."/>
            <person name="Honoki R."/>
            <person name="Miyazaki D."/>
            <person name="Mochizuki H."/>
            <person name="Umetsu J."/>
            <person name="Higashi K."/>
            <person name="Shibata D."/>
            <person name="Kamiya Y."/>
            <person name="Sato N."/>
            <person name="Nakamura Y."/>
            <person name="Tabata S."/>
            <person name="Ida S."/>
            <person name="Kurokawa K."/>
            <person name="Ohta H."/>
        </authorList>
    </citation>
    <scope>NUCLEOTIDE SEQUENCE [LARGE SCALE GENOMIC DNA]</scope>
    <source>
        <strain evidence="2 3">NIES-2285</strain>
    </source>
</reference>
<dbReference type="Proteomes" id="UP000054558">
    <property type="component" value="Unassembled WGS sequence"/>
</dbReference>
<evidence type="ECO:0000313" key="3">
    <source>
        <dbReference type="Proteomes" id="UP000054558"/>
    </source>
</evidence>
<protein>
    <submittedName>
        <fullName evidence="2">Uncharacterized protein</fullName>
    </submittedName>
</protein>
<evidence type="ECO:0000313" key="2">
    <source>
        <dbReference type="EMBL" id="GAQ85307.1"/>
    </source>
</evidence>